<proteinExistence type="inferred from homology"/>
<comment type="similarity">
    <text evidence="2 5">Belongs to the calycin superfamily. Lipocalin family.</text>
</comment>
<keyword evidence="9" id="KW-1185">Reference proteome</keyword>
<dbReference type="GO" id="GO:0005615">
    <property type="term" value="C:extracellular space"/>
    <property type="evidence" value="ECO:0007669"/>
    <property type="project" value="TreeGrafter"/>
</dbReference>
<dbReference type="STRING" id="30522.A0A4W2BL70"/>
<sequence length="242" mass="28161">MKVLFLTLLLGVVCAAQEEEAEQNLSELSGPWRTVYIGSTNPEKIQENGPFRTYFRELVFDDEKGTVDFYFSVKRDGKWKNVHVKATKQDDGTYVADYEGQNVFKIVSLSRTHLVAHNINVDKHGQKTELTGLFVKLNVEDEDLEKFWKLTEDKGIDKKNVVNFLENGNGILLFPKYIIHLICKYTIRKQINLFDIYFSINIILYNLVLKKKVLEILWNGTNWWIFLSCPFGFPPEDHPHPE</sequence>
<feature type="chain" id="PRO_5021275689" description="Lipocalin/cytosolic fatty-acid binding domain-containing protein" evidence="6">
    <location>
        <begin position="16"/>
        <end position="242"/>
    </location>
</feature>
<keyword evidence="4" id="KW-0964">Secreted</keyword>
<evidence type="ECO:0000256" key="2">
    <source>
        <dbReference type="ARBA" id="ARBA00006889"/>
    </source>
</evidence>
<reference evidence="9" key="1">
    <citation type="submission" date="2018-11" db="EMBL/GenBank/DDBJ databases">
        <title>Haplotype-resolved cattle genomes.</title>
        <authorList>
            <person name="Low W.Y."/>
            <person name="Tearle R."/>
            <person name="Bickhart D.M."/>
            <person name="Rosen B.D."/>
            <person name="Koren S."/>
            <person name="Rhie A."/>
            <person name="Hiendleder S."/>
            <person name="Phillippy A.M."/>
            <person name="Smith T.P.L."/>
            <person name="Williams J.L."/>
        </authorList>
    </citation>
    <scope>NUCLEOTIDE SEQUENCE [LARGE SCALE GENOMIC DNA]</scope>
</reference>
<feature type="signal peptide" evidence="6">
    <location>
        <begin position="1"/>
        <end position="15"/>
    </location>
</feature>
<feature type="domain" description="Lipocalin/cytosolic fatty-acid binding" evidence="7">
    <location>
        <begin position="29"/>
        <end position="164"/>
    </location>
</feature>
<dbReference type="OMA" id="LICKYTI"/>
<dbReference type="InterPro" id="IPR022272">
    <property type="entry name" value="Lipocalin_CS"/>
</dbReference>
<dbReference type="InterPro" id="IPR000566">
    <property type="entry name" value="Lipocln_cytosolic_FA-bd_dom"/>
</dbReference>
<evidence type="ECO:0000256" key="6">
    <source>
        <dbReference type="SAM" id="SignalP"/>
    </source>
</evidence>
<keyword evidence="6" id="KW-0732">Signal</keyword>
<organism evidence="8 9">
    <name type="scientific">Bos indicus x Bos taurus</name>
    <name type="common">Hybrid cattle</name>
    <dbReference type="NCBI Taxonomy" id="30522"/>
    <lineage>
        <taxon>Eukaryota</taxon>
        <taxon>Metazoa</taxon>
        <taxon>Chordata</taxon>
        <taxon>Craniata</taxon>
        <taxon>Vertebrata</taxon>
        <taxon>Euteleostomi</taxon>
        <taxon>Mammalia</taxon>
        <taxon>Eutheria</taxon>
        <taxon>Laurasiatheria</taxon>
        <taxon>Artiodactyla</taxon>
        <taxon>Ruminantia</taxon>
        <taxon>Pecora</taxon>
        <taxon>Bovidae</taxon>
        <taxon>Bovinae</taxon>
        <taxon>Bos</taxon>
    </lineage>
</organism>
<gene>
    <name evidence="8" type="primary">LOC113887746</name>
</gene>
<evidence type="ECO:0000256" key="4">
    <source>
        <dbReference type="ARBA" id="ARBA00022525"/>
    </source>
</evidence>
<dbReference type="SUPFAM" id="SSF50814">
    <property type="entry name" value="Lipocalins"/>
    <property type="match status" value="1"/>
</dbReference>
<evidence type="ECO:0000256" key="5">
    <source>
        <dbReference type="RuleBase" id="RU003695"/>
    </source>
</evidence>
<keyword evidence="3" id="KW-0813">Transport</keyword>
<dbReference type="InterPro" id="IPR002345">
    <property type="entry name" value="Lipocalin"/>
</dbReference>
<evidence type="ECO:0000313" key="8">
    <source>
        <dbReference type="Ensembl" id="ENSBIXP00000000604.1"/>
    </source>
</evidence>
<dbReference type="CDD" id="cd19427">
    <property type="entry name" value="lipocalin_OBP-like"/>
    <property type="match status" value="1"/>
</dbReference>
<dbReference type="AlphaFoldDB" id="A0A4W2BL70"/>
<dbReference type="Proteomes" id="UP000314981">
    <property type="component" value="Unassembled WGS sequence"/>
</dbReference>
<comment type="subcellular location">
    <subcellularLocation>
        <location evidence="1">Secreted</location>
    </subcellularLocation>
</comment>
<dbReference type="InterPro" id="IPR012674">
    <property type="entry name" value="Calycin"/>
</dbReference>
<evidence type="ECO:0000256" key="1">
    <source>
        <dbReference type="ARBA" id="ARBA00004613"/>
    </source>
</evidence>
<reference evidence="8" key="3">
    <citation type="submission" date="2025-09" db="UniProtKB">
        <authorList>
            <consortium name="Ensembl"/>
        </authorList>
    </citation>
    <scope>IDENTIFICATION</scope>
</reference>
<reference evidence="8" key="2">
    <citation type="submission" date="2025-08" db="UniProtKB">
        <authorList>
            <consortium name="Ensembl"/>
        </authorList>
    </citation>
    <scope>IDENTIFICATION</scope>
</reference>
<dbReference type="PANTHER" id="PTHR11430:SF65">
    <property type="entry name" value="ODORANT-BINDING PROTEIN 1A-RELATED"/>
    <property type="match status" value="1"/>
</dbReference>
<dbReference type="PROSITE" id="PS00213">
    <property type="entry name" value="LIPOCALIN"/>
    <property type="match status" value="1"/>
</dbReference>
<protein>
    <recommendedName>
        <fullName evidence="7">Lipocalin/cytosolic fatty-acid binding domain-containing protein</fullName>
    </recommendedName>
</protein>
<name>A0A4W2BL70_BOBOX</name>
<evidence type="ECO:0000313" key="9">
    <source>
        <dbReference type="Proteomes" id="UP000314981"/>
    </source>
</evidence>
<dbReference type="PANTHER" id="PTHR11430">
    <property type="entry name" value="LIPOCALIN"/>
    <property type="match status" value="1"/>
</dbReference>
<dbReference type="Pfam" id="PF00061">
    <property type="entry name" value="Lipocalin"/>
    <property type="match status" value="1"/>
</dbReference>
<accession>A0A4W2BL70</accession>
<dbReference type="Gene3D" id="2.40.128.20">
    <property type="match status" value="1"/>
</dbReference>
<dbReference type="PRINTS" id="PR01173">
    <property type="entry name" value="ODORANTBNDNG"/>
</dbReference>
<dbReference type="GO" id="GO:0005549">
    <property type="term" value="F:odorant binding"/>
    <property type="evidence" value="ECO:0007669"/>
    <property type="project" value="TreeGrafter"/>
</dbReference>
<dbReference type="Ensembl" id="ENSBIXT00000000108.1">
    <property type="protein sequence ID" value="ENSBIXP00000000604.1"/>
    <property type="gene ID" value="ENSBIXG00000029625.1"/>
</dbReference>
<dbReference type="InterPro" id="IPR002448">
    <property type="entry name" value="OBP-like"/>
</dbReference>
<evidence type="ECO:0000259" key="7">
    <source>
        <dbReference type="Pfam" id="PF00061"/>
    </source>
</evidence>
<dbReference type="GO" id="GO:0036094">
    <property type="term" value="F:small molecule binding"/>
    <property type="evidence" value="ECO:0007669"/>
    <property type="project" value="InterPro"/>
</dbReference>
<evidence type="ECO:0000256" key="3">
    <source>
        <dbReference type="ARBA" id="ARBA00022448"/>
    </source>
</evidence>